<dbReference type="AlphaFoldDB" id="A0AA43B1Z2"/>
<name>A0AA43B1Z2_9BURK</name>
<dbReference type="Proteomes" id="UP001161276">
    <property type="component" value="Unassembled WGS sequence"/>
</dbReference>
<reference evidence="1" key="1">
    <citation type="submission" date="2022-09" db="EMBL/GenBank/DDBJ databases">
        <title>Intensive care unit water sources are persistently colonized with multi-drug resistant bacteria and are the site of extensive horizontal gene transfer of antibiotic resistance genes.</title>
        <authorList>
            <person name="Diorio-Toth L."/>
        </authorList>
    </citation>
    <scope>NUCLEOTIDE SEQUENCE</scope>
    <source>
        <strain evidence="1">GD03676</strain>
    </source>
</reference>
<accession>A0AA43B1Z2</accession>
<sequence length="95" mass="10343">MGFLQAMGYDPQSKMEGLMGSEWKVVATGSSEGWSYTVEIQKLNGKFFTRIKPGSHAFRLLDGSFDDQEQAVAAAKPAAEAAIREIRGEEGYPPA</sequence>
<organism evidence="1 2">
    <name type="scientific">Achromobacter marplatensis</name>
    <dbReference type="NCBI Taxonomy" id="470868"/>
    <lineage>
        <taxon>Bacteria</taxon>
        <taxon>Pseudomonadati</taxon>
        <taxon>Pseudomonadota</taxon>
        <taxon>Betaproteobacteria</taxon>
        <taxon>Burkholderiales</taxon>
        <taxon>Alcaligenaceae</taxon>
        <taxon>Achromobacter</taxon>
    </lineage>
</organism>
<evidence type="ECO:0000313" key="1">
    <source>
        <dbReference type="EMBL" id="MDH2051197.1"/>
    </source>
</evidence>
<evidence type="ECO:0000313" key="2">
    <source>
        <dbReference type="Proteomes" id="UP001161276"/>
    </source>
</evidence>
<gene>
    <name evidence="1" type="ORF">N5K24_12360</name>
</gene>
<protein>
    <submittedName>
        <fullName evidence="1">Uncharacterized protein</fullName>
    </submittedName>
</protein>
<comment type="caution">
    <text evidence="1">The sequence shown here is derived from an EMBL/GenBank/DDBJ whole genome shotgun (WGS) entry which is preliminary data.</text>
</comment>
<proteinExistence type="predicted"/>
<dbReference type="EMBL" id="JAOCKG010000004">
    <property type="protein sequence ID" value="MDH2051197.1"/>
    <property type="molecule type" value="Genomic_DNA"/>
</dbReference>
<dbReference type="RefSeq" id="WP_280026915.1">
    <property type="nucleotide sequence ID" value="NZ_JAOCKG010000004.1"/>
</dbReference>